<evidence type="ECO:0000256" key="12">
    <source>
        <dbReference type="ARBA" id="ARBA00045850"/>
    </source>
</evidence>
<comment type="similarity">
    <text evidence="4">Belongs to the HARBI1 family.</text>
</comment>
<dbReference type="GO" id="GO:0016787">
    <property type="term" value="F:hydrolase activity"/>
    <property type="evidence" value="ECO:0007669"/>
    <property type="project" value="UniProtKB-KW"/>
</dbReference>
<dbReference type="Proteomes" id="UP001152622">
    <property type="component" value="Chromosome 15"/>
</dbReference>
<organism evidence="14 15">
    <name type="scientific">Synaphobranchus kaupii</name>
    <name type="common">Kaup's arrowtooth eel</name>
    <dbReference type="NCBI Taxonomy" id="118154"/>
    <lineage>
        <taxon>Eukaryota</taxon>
        <taxon>Metazoa</taxon>
        <taxon>Chordata</taxon>
        <taxon>Craniata</taxon>
        <taxon>Vertebrata</taxon>
        <taxon>Euteleostomi</taxon>
        <taxon>Actinopterygii</taxon>
        <taxon>Neopterygii</taxon>
        <taxon>Teleostei</taxon>
        <taxon>Anguilliformes</taxon>
        <taxon>Synaphobranchidae</taxon>
        <taxon>Synaphobranchus</taxon>
    </lineage>
</organism>
<gene>
    <name evidence="14" type="ORF">SKAU_G00340460</name>
</gene>
<keyword evidence="15" id="KW-1185">Reference proteome</keyword>
<dbReference type="Pfam" id="PF13359">
    <property type="entry name" value="DDE_Tnp_4"/>
    <property type="match status" value="1"/>
</dbReference>
<evidence type="ECO:0000256" key="11">
    <source>
        <dbReference type="ARBA" id="ARBA00030126"/>
    </source>
</evidence>
<dbReference type="OrthoDB" id="9946389at2759"/>
<reference evidence="14" key="1">
    <citation type="journal article" date="2023" name="Science">
        <title>Genome structures resolve the early diversification of teleost fishes.</title>
        <authorList>
            <person name="Parey E."/>
            <person name="Louis A."/>
            <person name="Montfort J."/>
            <person name="Bouchez O."/>
            <person name="Roques C."/>
            <person name="Iampietro C."/>
            <person name="Lluch J."/>
            <person name="Castinel A."/>
            <person name="Donnadieu C."/>
            <person name="Desvignes T."/>
            <person name="Floi Bucao C."/>
            <person name="Jouanno E."/>
            <person name="Wen M."/>
            <person name="Mejri S."/>
            <person name="Dirks R."/>
            <person name="Jansen H."/>
            <person name="Henkel C."/>
            <person name="Chen W.J."/>
            <person name="Zahm M."/>
            <person name="Cabau C."/>
            <person name="Klopp C."/>
            <person name="Thompson A.W."/>
            <person name="Robinson-Rechavi M."/>
            <person name="Braasch I."/>
            <person name="Lecointre G."/>
            <person name="Bobe J."/>
            <person name="Postlethwait J.H."/>
            <person name="Berthelot C."/>
            <person name="Roest Crollius H."/>
            <person name="Guiguen Y."/>
        </authorList>
    </citation>
    <scope>NUCLEOTIDE SEQUENCE</scope>
    <source>
        <strain evidence="14">WJC10195</strain>
    </source>
</reference>
<comment type="caution">
    <text evidence="14">The sequence shown here is derived from an EMBL/GenBank/DDBJ whole genome shotgun (WGS) entry which is preliminary data.</text>
</comment>
<dbReference type="GO" id="GO:0005737">
    <property type="term" value="C:cytoplasm"/>
    <property type="evidence" value="ECO:0007669"/>
    <property type="project" value="UniProtKB-SubCell"/>
</dbReference>
<dbReference type="GO" id="GO:0005634">
    <property type="term" value="C:nucleus"/>
    <property type="evidence" value="ECO:0007669"/>
    <property type="project" value="UniProtKB-SubCell"/>
</dbReference>
<dbReference type="InterPro" id="IPR026103">
    <property type="entry name" value="HARBI1_animal"/>
</dbReference>
<evidence type="ECO:0000256" key="1">
    <source>
        <dbReference type="ARBA" id="ARBA00001968"/>
    </source>
</evidence>
<dbReference type="GO" id="GO:0004518">
    <property type="term" value="F:nuclease activity"/>
    <property type="evidence" value="ECO:0007669"/>
    <property type="project" value="UniProtKB-KW"/>
</dbReference>
<evidence type="ECO:0000256" key="3">
    <source>
        <dbReference type="ARBA" id="ARBA00004496"/>
    </source>
</evidence>
<dbReference type="PANTHER" id="PTHR22930">
    <property type="match status" value="1"/>
</dbReference>
<evidence type="ECO:0000256" key="4">
    <source>
        <dbReference type="ARBA" id="ARBA00006958"/>
    </source>
</evidence>
<keyword evidence="6" id="KW-0963">Cytoplasm</keyword>
<dbReference type="PRINTS" id="PR02086">
    <property type="entry name" value="PUTNUCHARBI1"/>
</dbReference>
<evidence type="ECO:0000256" key="8">
    <source>
        <dbReference type="ARBA" id="ARBA00022723"/>
    </source>
</evidence>
<evidence type="ECO:0000256" key="7">
    <source>
        <dbReference type="ARBA" id="ARBA00022722"/>
    </source>
</evidence>
<evidence type="ECO:0000256" key="9">
    <source>
        <dbReference type="ARBA" id="ARBA00022801"/>
    </source>
</evidence>
<keyword evidence="10" id="KW-0539">Nucleus</keyword>
<dbReference type="PANTHER" id="PTHR22930:SF252">
    <property type="entry name" value="NUCLEASE HARBI1-RELATED"/>
    <property type="match status" value="1"/>
</dbReference>
<keyword evidence="8" id="KW-0479">Metal-binding</keyword>
<evidence type="ECO:0000313" key="14">
    <source>
        <dbReference type="EMBL" id="KAJ8341755.1"/>
    </source>
</evidence>
<dbReference type="EMBL" id="JAINUF010000015">
    <property type="protein sequence ID" value="KAJ8341755.1"/>
    <property type="molecule type" value="Genomic_DNA"/>
</dbReference>
<comment type="cofactor">
    <cofactor evidence="1">
        <name>a divalent metal cation</name>
        <dbReference type="ChEBI" id="CHEBI:60240"/>
    </cofactor>
</comment>
<keyword evidence="7" id="KW-0540">Nuclease</keyword>
<evidence type="ECO:0000256" key="10">
    <source>
        <dbReference type="ARBA" id="ARBA00023242"/>
    </source>
</evidence>
<evidence type="ECO:0000313" key="15">
    <source>
        <dbReference type="Proteomes" id="UP001152622"/>
    </source>
</evidence>
<comment type="subcellular location">
    <subcellularLocation>
        <location evidence="3">Cytoplasm</location>
    </subcellularLocation>
    <subcellularLocation>
        <location evidence="2">Nucleus</location>
    </subcellularLocation>
</comment>
<accession>A0A9Q1EN31</accession>
<dbReference type="InterPro" id="IPR027806">
    <property type="entry name" value="HARBI1_dom"/>
</dbReference>
<comment type="function">
    <text evidence="12">Transposase-derived protein that may have nuclease activity. Does not have transposase activity.</text>
</comment>
<evidence type="ECO:0000256" key="5">
    <source>
        <dbReference type="ARBA" id="ARBA00015519"/>
    </source>
</evidence>
<sequence length="394" mass="44711">MSCASAVWFAVMEEFDEETDSISSSYLESFDDDFLFKHFHFSRSAIGFIIDYVGTQMERAKYWSDDISIDVMVLTALCVYANGFLPNEMADMLGISQKFASRAVHTVSRVLSEKAGEFITFPNSYNDRVLVAQEIQRFCGIPNVVGVLGCMHVRIKPTPEEEDIFFLNSLEHHSIMFQMICDSQGNLLSVENHWPGSTSEQSIWEGSKICQQFQSGRHGHSWLIGASCYSLERHVLTPLAYVRKRPGMRYNEAHFKIQTVVQKTFGVLKSRFRCLDNLGSIQKNNRTMHAELVLTAEREFPTDPGFQLHLLLYRARSHTDPLAIGAPGDYAIFTLFLLIPERNTLPEESYSRALRMTDSFSLKEELSRRAPGLGASKGYFVELLYSEPLACELG</sequence>
<protein>
    <recommendedName>
        <fullName evidence="5">Putative nuclease HARBI1</fullName>
    </recommendedName>
    <alternativeName>
        <fullName evidence="11">Harbinger transposase-derived nuclease</fullName>
    </alternativeName>
</protein>
<evidence type="ECO:0000256" key="6">
    <source>
        <dbReference type="ARBA" id="ARBA00022490"/>
    </source>
</evidence>
<evidence type="ECO:0000256" key="2">
    <source>
        <dbReference type="ARBA" id="ARBA00004123"/>
    </source>
</evidence>
<feature type="domain" description="DDE Tnp4" evidence="13">
    <location>
        <begin position="149"/>
        <end position="292"/>
    </location>
</feature>
<dbReference type="AlphaFoldDB" id="A0A9Q1EN31"/>
<dbReference type="InterPro" id="IPR045249">
    <property type="entry name" value="HARBI1-like"/>
</dbReference>
<evidence type="ECO:0000259" key="13">
    <source>
        <dbReference type="Pfam" id="PF13359"/>
    </source>
</evidence>
<proteinExistence type="inferred from homology"/>
<dbReference type="GO" id="GO:0046872">
    <property type="term" value="F:metal ion binding"/>
    <property type="evidence" value="ECO:0007669"/>
    <property type="project" value="UniProtKB-KW"/>
</dbReference>
<name>A0A9Q1EN31_SYNKA</name>
<keyword evidence="9" id="KW-0378">Hydrolase</keyword>